<dbReference type="EMBL" id="JH598703">
    <property type="status" value="NOT_ANNOTATED_CDS"/>
    <property type="molecule type" value="Genomic_DNA"/>
</dbReference>
<reference evidence="2" key="2">
    <citation type="submission" date="2015-06" db="UniProtKB">
        <authorList>
            <consortium name="EnsemblProtists"/>
        </authorList>
    </citation>
    <scope>IDENTIFICATION</scope>
    <source>
        <strain evidence="2">Emoy2</strain>
    </source>
</reference>
<name>M4BSD7_HYAAE</name>
<proteinExistence type="predicted"/>
<evidence type="ECO:0000256" key="1">
    <source>
        <dbReference type="SAM" id="MobiDB-lite"/>
    </source>
</evidence>
<reference evidence="3" key="1">
    <citation type="journal article" date="2010" name="Science">
        <title>Signatures of adaptation to obligate biotrophy in the Hyaloperonospora arabidopsidis genome.</title>
        <authorList>
            <person name="Baxter L."/>
            <person name="Tripathy S."/>
            <person name="Ishaque N."/>
            <person name="Boot N."/>
            <person name="Cabral A."/>
            <person name="Kemen E."/>
            <person name="Thines M."/>
            <person name="Ah-Fong A."/>
            <person name="Anderson R."/>
            <person name="Badejoko W."/>
            <person name="Bittner-Eddy P."/>
            <person name="Boore J.L."/>
            <person name="Chibucos M.C."/>
            <person name="Coates M."/>
            <person name="Dehal P."/>
            <person name="Delehaunty K."/>
            <person name="Dong S."/>
            <person name="Downton P."/>
            <person name="Dumas B."/>
            <person name="Fabro G."/>
            <person name="Fronick C."/>
            <person name="Fuerstenberg S.I."/>
            <person name="Fulton L."/>
            <person name="Gaulin E."/>
            <person name="Govers F."/>
            <person name="Hughes L."/>
            <person name="Humphray S."/>
            <person name="Jiang R.H."/>
            <person name="Judelson H."/>
            <person name="Kamoun S."/>
            <person name="Kyung K."/>
            <person name="Meijer H."/>
            <person name="Minx P."/>
            <person name="Morris P."/>
            <person name="Nelson J."/>
            <person name="Phuntumart V."/>
            <person name="Qutob D."/>
            <person name="Rehmany A."/>
            <person name="Rougon-Cardoso A."/>
            <person name="Ryden P."/>
            <person name="Torto-Alalibo T."/>
            <person name="Studholme D."/>
            <person name="Wang Y."/>
            <person name="Win J."/>
            <person name="Wood J."/>
            <person name="Clifton S.W."/>
            <person name="Rogers J."/>
            <person name="Van den Ackerveken G."/>
            <person name="Jones J.D."/>
            <person name="McDowell J.M."/>
            <person name="Beynon J."/>
            <person name="Tyler B.M."/>
        </authorList>
    </citation>
    <scope>NUCLEOTIDE SEQUENCE [LARGE SCALE GENOMIC DNA]</scope>
    <source>
        <strain evidence="3">Emoy2</strain>
    </source>
</reference>
<dbReference type="VEuPathDB" id="FungiDB:HpaG809329"/>
<dbReference type="Proteomes" id="UP000011713">
    <property type="component" value="Unassembled WGS sequence"/>
</dbReference>
<organism evidence="2 3">
    <name type="scientific">Hyaloperonospora arabidopsidis (strain Emoy2)</name>
    <name type="common">Downy mildew agent</name>
    <name type="synonym">Peronospora arabidopsidis</name>
    <dbReference type="NCBI Taxonomy" id="559515"/>
    <lineage>
        <taxon>Eukaryota</taxon>
        <taxon>Sar</taxon>
        <taxon>Stramenopiles</taxon>
        <taxon>Oomycota</taxon>
        <taxon>Peronosporomycetes</taxon>
        <taxon>Peronosporales</taxon>
        <taxon>Peronosporaceae</taxon>
        <taxon>Hyaloperonospora</taxon>
    </lineage>
</organism>
<protein>
    <submittedName>
        <fullName evidence="2">Uncharacterized protein</fullName>
    </submittedName>
</protein>
<dbReference type="InParanoid" id="M4BSD7"/>
<accession>M4BSD7</accession>
<keyword evidence="3" id="KW-1185">Reference proteome</keyword>
<evidence type="ECO:0000313" key="3">
    <source>
        <dbReference type="Proteomes" id="UP000011713"/>
    </source>
</evidence>
<sequence>MENWAISPPEEESQTKILHGRRGSQNDWSLAPVVLCAKEERRGRERCVLDRYNLSYMIQWLVPTSCLKLSNAIHDWQKVHIRHVKMLALDGHYSVREF</sequence>
<feature type="region of interest" description="Disordered" evidence="1">
    <location>
        <begin position="1"/>
        <end position="23"/>
    </location>
</feature>
<dbReference type="HOGENOM" id="CLU_2338072_0_0_1"/>
<evidence type="ECO:0000313" key="2">
    <source>
        <dbReference type="EnsemblProtists" id="HpaP809329"/>
    </source>
</evidence>
<dbReference type="AlphaFoldDB" id="M4BSD7"/>
<dbReference type="EnsemblProtists" id="HpaT809329">
    <property type="protein sequence ID" value="HpaP809329"/>
    <property type="gene ID" value="HpaG809329"/>
</dbReference>